<name>A0A9P8C702_9HELO</name>
<dbReference type="EMBL" id="MU251422">
    <property type="protein sequence ID" value="KAG9235782.1"/>
    <property type="molecule type" value="Genomic_DNA"/>
</dbReference>
<reference evidence="1" key="1">
    <citation type="journal article" date="2021" name="IMA Fungus">
        <title>Genomic characterization of three marine fungi, including Emericellopsis atlantica sp. nov. with signatures of a generalist lifestyle and marine biomass degradation.</title>
        <authorList>
            <person name="Hagestad O.C."/>
            <person name="Hou L."/>
            <person name="Andersen J.H."/>
            <person name="Hansen E.H."/>
            <person name="Altermark B."/>
            <person name="Li C."/>
            <person name="Kuhnert E."/>
            <person name="Cox R.J."/>
            <person name="Crous P.W."/>
            <person name="Spatafora J.W."/>
            <person name="Lail K."/>
            <person name="Amirebrahimi M."/>
            <person name="Lipzen A."/>
            <person name="Pangilinan J."/>
            <person name="Andreopoulos W."/>
            <person name="Hayes R.D."/>
            <person name="Ng V."/>
            <person name="Grigoriev I.V."/>
            <person name="Jackson S.A."/>
            <person name="Sutton T.D.S."/>
            <person name="Dobson A.D.W."/>
            <person name="Rama T."/>
        </authorList>
    </citation>
    <scope>NUCLEOTIDE SEQUENCE</scope>
    <source>
        <strain evidence="1">TRa018bII</strain>
    </source>
</reference>
<comment type="caution">
    <text evidence="1">The sequence shown here is derived from an EMBL/GenBank/DDBJ whole genome shotgun (WGS) entry which is preliminary data.</text>
</comment>
<proteinExistence type="predicted"/>
<evidence type="ECO:0000313" key="1">
    <source>
        <dbReference type="EMBL" id="KAG9235782.1"/>
    </source>
</evidence>
<gene>
    <name evidence="1" type="ORF">BJ875DRAFT_258026</name>
</gene>
<dbReference type="AlphaFoldDB" id="A0A9P8C702"/>
<accession>A0A9P8C702</accession>
<protein>
    <submittedName>
        <fullName evidence="1">Uncharacterized protein</fullName>
    </submittedName>
</protein>
<dbReference type="Proteomes" id="UP000824998">
    <property type="component" value="Unassembled WGS sequence"/>
</dbReference>
<evidence type="ECO:0000313" key="2">
    <source>
        <dbReference type="Proteomes" id="UP000824998"/>
    </source>
</evidence>
<sequence>MVLRELNEKEIRLQLGGLVRGLLFVLSFSHSVIAQPFQFVDCNSRAAFLTPGQLLTLSSENSICLLVQILARSPYFIRTSLVHHVNLTCTNPRRINAICP</sequence>
<keyword evidence="2" id="KW-1185">Reference proteome</keyword>
<organism evidence="1 2">
    <name type="scientific">Amylocarpus encephaloides</name>
    <dbReference type="NCBI Taxonomy" id="45428"/>
    <lineage>
        <taxon>Eukaryota</taxon>
        <taxon>Fungi</taxon>
        <taxon>Dikarya</taxon>
        <taxon>Ascomycota</taxon>
        <taxon>Pezizomycotina</taxon>
        <taxon>Leotiomycetes</taxon>
        <taxon>Helotiales</taxon>
        <taxon>Helotiales incertae sedis</taxon>
        <taxon>Amylocarpus</taxon>
    </lineage>
</organism>